<accession>A2DGA0</accession>
<dbReference type="PANTHER" id="PTHR43399">
    <property type="entry name" value="SUBTILISIN-RELATED"/>
    <property type="match status" value="1"/>
</dbReference>
<keyword evidence="2" id="KW-1015">Disulfide bond</keyword>
<feature type="disulfide bond" evidence="2">
    <location>
        <begin position="756"/>
        <end position="765"/>
    </location>
</feature>
<dbReference type="OrthoDB" id="509353at2759"/>
<dbReference type="RefSeq" id="XP_001581482.1">
    <property type="nucleotide sequence ID" value="XM_001581432.1"/>
</dbReference>
<keyword evidence="5" id="KW-1185">Reference proteome</keyword>
<dbReference type="Gene3D" id="3.40.50.200">
    <property type="entry name" value="Peptidase S8/S53 domain"/>
    <property type="match status" value="2"/>
</dbReference>
<sequence length="887" mass="101372">MRNNIALDDSSKEKISKHDASWYYVRFEEDKKYQDVLKALNLNSSQFKPIEKGFYSVFLSQKQALTLKNKFHLWIKKIPSKDKYPLIKSTKNITEFYVLHTENCKLPGKLIEKGLKFSRISFENNEDAFKLLSKTHCVRSFEPVVSRIQFQTRFNKELLNNFQDKVWKPQMSEYETGLPYFFRRYTGKDQCVLMADSGIDTSSIWLSDPTPENNIFGFNRPHRKVKKYISYADYKDDTGHGTFLAGLMVGRTFNDDESKYYNGIAPDAKIVVADISQGDLTKLPSNIADLSRDAQENNCTVQMNAWTQPDQPLLTYIMDEIAYDSPNTITVFPGQADEFGYLETPADAKNVLTVGAVYGNMVSKSVFEKNSVVYIYPTGLSRFIAGIVDESGPSLFNVTNTNYIKMTIDSEQKQVCVMNHPNQLNLEKCKVILYFGEEKIKRKFQVPVIRLPSRWRGPFQTDLELSIVPADTESGREDERYELLPKSAKKVKYPGRIKPEIVAPGGPMTGPKAGARIGDSTPNSLTTNQGTSVAASMISAYLLVLAEYFKDKQYNTLNTPLAKALLVASADDIGRIDVERGNNTQFSSNEPGYGFGLPRMERIVNNLGAYQKNVKAYNYKPYYQCFSAHQNEDVEIAISWLDKPRDPYSPIQITTPLIAWVSDAEEYHQSSRNQINSIKQNIDRVNNIIKIKFKAERDRKYHLKVVPDSFESEDHVEFSYVILGDVSLEMSCTDITNGCPKQCQNGGTCQQLKCQCFGEYRGDFCQYKINSAYAGVPIKVDLPQNNWAYYSLALPKWEPGSSVVFDMQNFDEDNFDFLIRSQDIPTHSDYFCSYAKCDWGIIDRENKFLTIKYEQWDYMKTRDPIFIGVYARSARPTNCTFIPVKLT</sequence>
<dbReference type="FunFam" id="3.40.50.200:FF:000109">
    <property type="entry name" value="Clan SB, family S8, subtilisin-like serine peptidase"/>
    <property type="match status" value="1"/>
</dbReference>
<dbReference type="InterPro" id="IPR036852">
    <property type="entry name" value="Peptidase_S8/S53_dom_sf"/>
</dbReference>
<dbReference type="Pfam" id="PF00082">
    <property type="entry name" value="Peptidase_S8"/>
    <property type="match status" value="1"/>
</dbReference>
<evidence type="ECO:0000259" key="3">
    <source>
        <dbReference type="PROSITE" id="PS50026"/>
    </source>
</evidence>
<keyword evidence="2" id="KW-0245">EGF-like domain</keyword>
<evidence type="ECO:0000256" key="2">
    <source>
        <dbReference type="PROSITE-ProRule" id="PRU00076"/>
    </source>
</evidence>
<dbReference type="InterPro" id="IPR000209">
    <property type="entry name" value="Peptidase_S8/S53_dom"/>
</dbReference>
<dbReference type="GO" id="GO:0006508">
    <property type="term" value="P:proteolysis"/>
    <property type="evidence" value="ECO:0000318"/>
    <property type="project" value="GO_Central"/>
</dbReference>
<dbReference type="InParanoid" id="A2DGA0"/>
<dbReference type="PROSITE" id="PS50026">
    <property type="entry name" value="EGF_3"/>
    <property type="match status" value="1"/>
</dbReference>
<comment type="similarity">
    <text evidence="1">Belongs to the peptidase S8 family.</text>
</comment>
<comment type="caution">
    <text evidence="2">Lacks conserved residue(s) required for the propagation of feature annotation.</text>
</comment>
<dbReference type="AlphaFoldDB" id="A2DGA0"/>
<dbReference type="EMBL" id="DS113197">
    <property type="protein sequence ID" value="EAY20496.1"/>
    <property type="molecule type" value="Genomic_DNA"/>
</dbReference>
<dbReference type="KEGG" id="tva:5466029"/>
<name>A2DGA0_TRIV3</name>
<dbReference type="VEuPathDB" id="TrichDB:TVAG_238680"/>
<protein>
    <submittedName>
        <fullName evidence="4">Clan SB, family S8, subtilisin-like serine peptidase</fullName>
    </submittedName>
</protein>
<dbReference type="CDD" id="cd04842">
    <property type="entry name" value="Peptidases_S8_Kp43_protease"/>
    <property type="match status" value="1"/>
</dbReference>
<dbReference type="CDD" id="cd00054">
    <property type="entry name" value="EGF_CA"/>
    <property type="match status" value="1"/>
</dbReference>
<evidence type="ECO:0000256" key="1">
    <source>
        <dbReference type="ARBA" id="ARBA00011073"/>
    </source>
</evidence>
<dbReference type="GO" id="GO:0004252">
    <property type="term" value="F:serine-type endopeptidase activity"/>
    <property type="evidence" value="ECO:0000318"/>
    <property type="project" value="GO_Central"/>
</dbReference>
<dbReference type="Proteomes" id="UP000001542">
    <property type="component" value="Unassembled WGS sequence"/>
</dbReference>
<dbReference type="PROSITE" id="PS00022">
    <property type="entry name" value="EGF_1"/>
    <property type="match status" value="1"/>
</dbReference>
<feature type="disulfide bond" evidence="2">
    <location>
        <begin position="739"/>
        <end position="749"/>
    </location>
</feature>
<proteinExistence type="inferred from homology"/>
<dbReference type="SUPFAM" id="SSF52743">
    <property type="entry name" value="Subtilisin-like"/>
    <property type="match status" value="1"/>
</dbReference>
<dbReference type="InterPro" id="IPR000742">
    <property type="entry name" value="EGF"/>
</dbReference>
<evidence type="ECO:0000313" key="5">
    <source>
        <dbReference type="Proteomes" id="UP000001542"/>
    </source>
</evidence>
<dbReference type="InterPro" id="IPR051048">
    <property type="entry name" value="Peptidase_S8/S53_subtilisin"/>
</dbReference>
<feature type="domain" description="EGF-like" evidence="3">
    <location>
        <begin position="735"/>
        <end position="766"/>
    </location>
</feature>
<reference evidence="4" key="2">
    <citation type="journal article" date="2007" name="Science">
        <title>Draft genome sequence of the sexually transmitted pathogen Trichomonas vaginalis.</title>
        <authorList>
            <person name="Carlton J.M."/>
            <person name="Hirt R.P."/>
            <person name="Silva J.C."/>
            <person name="Delcher A.L."/>
            <person name="Schatz M."/>
            <person name="Zhao Q."/>
            <person name="Wortman J.R."/>
            <person name="Bidwell S.L."/>
            <person name="Alsmark U.C.M."/>
            <person name="Besteiro S."/>
            <person name="Sicheritz-Ponten T."/>
            <person name="Noel C.J."/>
            <person name="Dacks J.B."/>
            <person name="Foster P.G."/>
            <person name="Simillion C."/>
            <person name="Van de Peer Y."/>
            <person name="Miranda-Saavedra D."/>
            <person name="Barton G.J."/>
            <person name="Westrop G.D."/>
            <person name="Mueller S."/>
            <person name="Dessi D."/>
            <person name="Fiori P.L."/>
            <person name="Ren Q."/>
            <person name="Paulsen I."/>
            <person name="Zhang H."/>
            <person name="Bastida-Corcuera F.D."/>
            <person name="Simoes-Barbosa A."/>
            <person name="Brown M.T."/>
            <person name="Hayes R.D."/>
            <person name="Mukherjee M."/>
            <person name="Okumura C.Y."/>
            <person name="Schneider R."/>
            <person name="Smith A.J."/>
            <person name="Vanacova S."/>
            <person name="Villalvazo M."/>
            <person name="Haas B.J."/>
            <person name="Pertea M."/>
            <person name="Feldblyum T.V."/>
            <person name="Utterback T.R."/>
            <person name="Shu C.L."/>
            <person name="Osoegawa K."/>
            <person name="de Jong P.J."/>
            <person name="Hrdy I."/>
            <person name="Horvathova L."/>
            <person name="Zubacova Z."/>
            <person name="Dolezal P."/>
            <person name="Malik S.B."/>
            <person name="Logsdon J.M. Jr."/>
            <person name="Henze K."/>
            <person name="Gupta A."/>
            <person name="Wang C.C."/>
            <person name="Dunne R.L."/>
            <person name="Upcroft J.A."/>
            <person name="Upcroft P."/>
            <person name="White O."/>
            <person name="Salzberg S.L."/>
            <person name="Tang P."/>
            <person name="Chiu C.-H."/>
            <person name="Lee Y.-S."/>
            <person name="Embley T.M."/>
            <person name="Coombs G.H."/>
            <person name="Mottram J.C."/>
            <person name="Tachezy J."/>
            <person name="Fraser-Liggett C.M."/>
            <person name="Johnson P.J."/>
        </authorList>
    </citation>
    <scope>NUCLEOTIDE SEQUENCE [LARGE SCALE GENOMIC DNA]</scope>
    <source>
        <strain evidence="4">G3</strain>
    </source>
</reference>
<dbReference type="InterPro" id="IPR034058">
    <property type="entry name" value="TagA/B/C/D_pept_dom"/>
</dbReference>
<dbReference type="Gene3D" id="2.60.120.260">
    <property type="entry name" value="Galactose-binding domain-like"/>
    <property type="match status" value="1"/>
</dbReference>
<dbReference type="VEuPathDB" id="TrichDB:TVAGG3_0967340"/>
<organism evidence="4 5">
    <name type="scientific">Trichomonas vaginalis (strain ATCC PRA-98 / G3)</name>
    <dbReference type="NCBI Taxonomy" id="412133"/>
    <lineage>
        <taxon>Eukaryota</taxon>
        <taxon>Metamonada</taxon>
        <taxon>Parabasalia</taxon>
        <taxon>Trichomonadida</taxon>
        <taxon>Trichomonadidae</taxon>
        <taxon>Trichomonas</taxon>
    </lineage>
</organism>
<evidence type="ECO:0000313" key="4">
    <source>
        <dbReference type="EMBL" id="EAY20496.1"/>
    </source>
</evidence>
<gene>
    <name evidence="4" type="ORF">TVAG_238680</name>
</gene>
<dbReference type="PANTHER" id="PTHR43399:SF4">
    <property type="entry name" value="CELL WALL-ASSOCIATED PROTEASE"/>
    <property type="match status" value="1"/>
</dbReference>
<reference evidence="4" key="1">
    <citation type="submission" date="2006-10" db="EMBL/GenBank/DDBJ databases">
        <authorList>
            <person name="Amadeo P."/>
            <person name="Zhao Q."/>
            <person name="Wortman J."/>
            <person name="Fraser-Liggett C."/>
            <person name="Carlton J."/>
        </authorList>
    </citation>
    <scope>NUCLEOTIDE SEQUENCE</scope>
    <source>
        <strain evidence="4">G3</strain>
    </source>
</reference>